<gene>
    <name evidence="2" type="ORF">D1223_03135</name>
</gene>
<dbReference type="Proteomes" id="UP000266385">
    <property type="component" value="Unassembled WGS sequence"/>
</dbReference>
<dbReference type="Gene3D" id="3.10.180.10">
    <property type="entry name" value="2,3-Dihydroxybiphenyl 1,2-Dioxygenase, domain 1"/>
    <property type="match status" value="1"/>
</dbReference>
<dbReference type="AlphaFoldDB" id="A0A399RNT1"/>
<keyword evidence="3" id="KW-1185">Reference proteome</keyword>
<dbReference type="InterPro" id="IPR029068">
    <property type="entry name" value="Glyas_Bleomycin-R_OHBP_Dase"/>
</dbReference>
<sequence length="139" mass="15715">MIRLEHANLVVTDMKPTLEFLKAAFPHWRVRGGGKGTWSGKPREWLHFGDDETYIALSDNGEGEPRDLKGHQPGLAHLAFEVPSLGPLKERLAAAGFEITNPGSPTEHRSNVYYIDGNNIEFEFVEYYSDNPAEKNRYD</sequence>
<evidence type="ECO:0000313" key="3">
    <source>
        <dbReference type="Proteomes" id="UP000266385"/>
    </source>
</evidence>
<dbReference type="SUPFAM" id="SSF54593">
    <property type="entry name" value="Glyoxalase/Bleomycin resistance protein/Dihydroxybiphenyl dioxygenase"/>
    <property type="match status" value="1"/>
</dbReference>
<dbReference type="RefSeq" id="WP_119374939.1">
    <property type="nucleotide sequence ID" value="NZ_QWFX01000005.1"/>
</dbReference>
<evidence type="ECO:0000313" key="2">
    <source>
        <dbReference type="EMBL" id="RIJ32858.1"/>
    </source>
</evidence>
<reference evidence="2 3" key="1">
    <citation type="submission" date="2018-08" db="EMBL/GenBank/DDBJ databases">
        <title>Henriciella mobilis sp. nov., isolated from seawater.</title>
        <authorList>
            <person name="Cheng H."/>
            <person name="Wu Y.-H."/>
            <person name="Xu X.-W."/>
            <person name="Guo L.-L."/>
        </authorList>
    </citation>
    <scope>NUCLEOTIDE SEQUENCE [LARGE SCALE GENOMIC DNA]</scope>
    <source>
        <strain evidence="2 3">JN25</strain>
    </source>
</reference>
<dbReference type="PROSITE" id="PS51819">
    <property type="entry name" value="VOC"/>
    <property type="match status" value="1"/>
</dbReference>
<dbReference type="OrthoDB" id="7355345at2"/>
<dbReference type="InterPro" id="IPR037523">
    <property type="entry name" value="VOC_core"/>
</dbReference>
<dbReference type="CDD" id="cd06587">
    <property type="entry name" value="VOC"/>
    <property type="match status" value="1"/>
</dbReference>
<accession>A0A399RNT1</accession>
<proteinExistence type="predicted"/>
<comment type="caution">
    <text evidence="2">The sequence shown here is derived from an EMBL/GenBank/DDBJ whole genome shotgun (WGS) entry which is preliminary data.</text>
</comment>
<dbReference type="Pfam" id="PF00903">
    <property type="entry name" value="Glyoxalase"/>
    <property type="match status" value="1"/>
</dbReference>
<protein>
    <submittedName>
        <fullName evidence="2">VOC family protein</fullName>
    </submittedName>
</protein>
<dbReference type="EMBL" id="QWFX01000005">
    <property type="protein sequence ID" value="RIJ32858.1"/>
    <property type="molecule type" value="Genomic_DNA"/>
</dbReference>
<organism evidence="2 3">
    <name type="scientific">Henriciella mobilis</name>
    <dbReference type="NCBI Taxonomy" id="2305467"/>
    <lineage>
        <taxon>Bacteria</taxon>
        <taxon>Pseudomonadati</taxon>
        <taxon>Pseudomonadota</taxon>
        <taxon>Alphaproteobacteria</taxon>
        <taxon>Hyphomonadales</taxon>
        <taxon>Hyphomonadaceae</taxon>
        <taxon>Henriciella</taxon>
    </lineage>
</organism>
<evidence type="ECO:0000259" key="1">
    <source>
        <dbReference type="PROSITE" id="PS51819"/>
    </source>
</evidence>
<feature type="domain" description="VOC" evidence="1">
    <location>
        <begin position="3"/>
        <end position="130"/>
    </location>
</feature>
<name>A0A399RNT1_9PROT</name>
<dbReference type="InterPro" id="IPR004360">
    <property type="entry name" value="Glyas_Fos-R_dOase_dom"/>
</dbReference>